<dbReference type="RefSeq" id="WP_093027377.1">
    <property type="nucleotide sequence ID" value="NZ_FMZV01000002.1"/>
</dbReference>
<dbReference type="AlphaFoldDB" id="A0A1G6KPK4"/>
<evidence type="ECO:0008006" key="3">
    <source>
        <dbReference type="Google" id="ProtNLM"/>
    </source>
</evidence>
<keyword evidence="2" id="KW-1185">Reference proteome</keyword>
<dbReference type="Gene3D" id="3.40.50.1820">
    <property type="entry name" value="alpha/beta hydrolase"/>
    <property type="match status" value="1"/>
</dbReference>
<protein>
    <recommendedName>
        <fullName evidence="3">Alpha/beta hydrolase family protein</fullName>
    </recommendedName>
</protein>
<organism evidence="1 2">
    <name type="scientific">Ruegeria marina</name>
    <dbReference type="NCBI Taxonomy" id="639004"/>
    <lineage>
        <taxon>Bacteria</taxon>
        <taxon>Pseudomonadati</taxon>
        <taxon>Pseudomonadota</taxon>
        <taxon>Alphaproteobacteria</taxon>
        <taxon>Rhodobacterales</taxon>
        <taxon>Roseobacteraceae</taxon>
        <taxon>Ruegeria</taxon>
    </lineage>
</organism>
<evidence type="ECO:0000313" key="1">
    <source>
        <dbReference type="EMBL" id="SDC32465.1"/>
    </source>
</evidence>
<sequence length="309" mass="34250">MIRINVKQDALHLHGTMRPLASVLETARRVDGPVIVMTHGFKYRPGHPQSCPHRHILSMEPEALPWLAPSWPRELGFGTVEGDGGLAIALGWDGRGALWQARSRAVRAGQALARLVEGLHRMRPDRPIHFIGHSMGVELALEALHLLPPGALRRIISVSGAVYCGRAQEALHTPAGQAVEFINVTSRENDLFDWLYERVVAPPRPSDRTIGAGLDLANAVTLQLDCSDTLHHLARLGLPVSPPQHRVCHWSGYMRPGALNLYRHLLRQPQHLTLELLRHGLPAQPAPRWSRIRAWSPARTDLPFAPNAS</sequence>
<dbReference type="SUPFAM" id="SSF53474">
    <property type="entry name" value="alpha/beta-Hydrolases"/>
    <property type="match status" value="1"/>
</dbReference>
<evidence type="ECO:0000313" key="2">
    <source>
        <dbReference type="Proteomes" id="UP000199628"/>
    </source>
</evidence>
<dbReference type="STRING" id="639004.SAMN04488239_1025"/>
<dbReference type="EMBL" id="FMZV01000002">
    <property type="protein sequence ID" value="SDC32465.1"/>
    <property type="molecule type" value="Genomic_DNA"/>
</dbReference>
<reference evidence="2" key="1">
    <citation type="submission" date="2016-10" db="EMBL/GenBank/DDBJ databases">
        <authorList>
            <person name="Varghese N."/>
            <person name="Submissions S."/>
        </authorList>
    </citation>
    <scope>NUCLEOTIDE SEQUENCE [LARGE SCALE GENOMIC DNA]</scope>
    <source>
        <strain evidence="2">CGMCC 1.9108</strain>
    </source>
</reference>
<proteinExistence type="predicted"/>
<gene>
    <name evidence="1" type="ORF">SAMN04488239_1025</name>
</gene>
<dbReference type="Proteomes" id="UP000199628">
    <property type="component" value="Unassembled WGS sequence"/>
</dbReference>
<dbReference type="InterPro" id="IPR029058">
    <property type="entry name" value="AB_hydrolase_fold"/>
</dbReference>
<name>A0A1G6KPK4_9RHOB</name>
<accession>A0A1G6KPK4</accession>